<dbReference type="PROSITE" id="PS00105">
    <property type="entry name" value="AA_TRANSFER_CLASS_1"/>
    <property type="match status" value="1"/>
</dbReference>
<evidence type="ECO:0000313" key="12">
    <source>
        <dbReference type="Proteomes" id="UP000078225"/>
    </source>
</evidence>
<comment type="cofactor">
    <cofactor evidence="1">
        <name>pyridoxal 5'-phosphate</name>
        <dbReference type="ChEBI" id="CHEBI:597326"/>
    </cofactor>
</comment>
<evidence type="ECO:0000256" key="6">
    <source>
        <dbReference type="ARBA" id="ARBA00022898"/>
    </source>
</evidence>
<evidence type="ECO:0000256" key="4">
    <source>
        <dbReference type="ARBA" id="ARBA00012285"/>
    </source>
</evidence>
<dbReference type="InterPro" id="IPR004838">
    <property type="entry name" value="NHTrfase_class1_PyrdxlP-BS"/>
</dbReference>
<dbReference type="InterPro" id="IPR005860">
    <property type="entry name" value="CobD"/>
</dbReference>
<dbReference type="UniPathway" id="UPA00148"/>
<dbReference type="GO" id="GO:0030170">
    <property type="term" value="F:pyridoxal phosphate binding"/>
    <property type="evidence" value="ECO:0007669"/>
    <property type="project" value="InterPro"/>
</dbReference>
<comment type="pathway">
    <text evidence="3">Cofactor biosynthesis; adenosylcobalamin biosynthesis.</text>
</comment>
<evidence type="ECO:0000256" key="2">
    <source>
        <dbReference type="ARBA" id="ARBA00003444"/>
    </source>
</evidence>
<organism evidence="11 12">
    <name type="scientific">Mangrovibacter phragmitis</name>
    <dbReference type="NCBI Taxonomy" id="1691903"/>
    <lineage>
        <taxon>Bacteria</taxon>
        <taxon>Pseudomonadati</taxon>
        <taxon>Pseudomonadota</taxon>
        <taxon>Gammaproteobacteria</taxon>
        <taxon>Enterobacterales</taxon>
        <taxon>Enterobacteriaceae</taxon>
        <taxon>Mangrovibacter</taxon>
    </lineage>
</organism>
<evidence type="ECO:0000256" key="7">
    <source>
        <dbReference type="ARBA" id="ARBA00023239"/>
    </source>
</evidence>
<dbReference type="PANTHER" id="PTHR42885:SF1">
    <property type="entry name" value="THREONINE-PHOSPHATE DECARBOXYLASE"/>
    <property type="match status" value="1"/>
</dbReference>
<evidence type="ECO:0000313" key="11">
    <source>
        <dbReference type="EMBL" id="OAT76209.1"/>
    </source>
</evidence>
<evidence type="ECO:0000256" key="5">
    <source>
        <dbReference type="ARBA" id="ARBA00022573"/>
    </source>
</evidence>
<dbReference type="EMBL" id="LYRP01000033">
    <property type="protein sequence ID" value="OAT76209.1"/>
    <property type="molecule type" value="Genomic_DNA"/>
</dbReference>
<evidence type="ECO:0000256" key="9">
    <source>
        <dbReference type="ARBA" id="ARBA00048531"/>
    </source>
</evidence>
<dbReference type="SUPFAM" id="SSF53383">
    <property type="entry name" value="PLP-dependent transferases"/>
    <property type="match status" value="1"/>
</dbReference>
<evidence type="ECO:0000256" key="3">
    <source>
        <dbReference type="ARBA" id="ARBA00004953"/>
    </source>
</evidence>
<dbReference type="GO" id="GO:0048472">
    <property type="term" value="F:threonine-phosphate decarboxylase activity"/>
    <property type="evidence" value="ECO:0007669"/>
    <property type="project" value="UniProtKB-EC"/>
</dbReference>
<dbReference type="AlphaFoldDB" id="A0A1B7L1D5"/>
<keyword evidence="5" id="KW-0169">Cobalamin biosynthesis</keyword>
<dbReference type="OrthoDB" id="9813612at2"/>
<keyword evidence="6" id="KW-0663">Pyridoxal phosphate</keyword>
<keyword evidence="7" id="KW-0456">Lyase</keyword>
<dbReference type="CDD" id="cd00609">
    <property type="entry name" value="AAT_like"/>
    <property type="match status" value="1"/>
</dbReference>
<comment type="caution">
    <text evidence="11">The sequence shown here is derived from an EMBL/GenBank/DDBJ whole genome shotgun (WGS) entry which is preliminary data.</text>
</comment>
<name>A0A1B7L1D5_9ENTR</name>
<feature type="domain" description="Aminotransferase class I/classII large" evidence="10">
    <location>
        <begin position="26"/>
        <end position="354"/>
    </location>
</feature>
<comment type="catalytic activity">
    <reaction evidence="9">
        <text>O-phospho-L-threonine + H(+) = (R)-1-aminopropan-2-yl phosphate + CO2</text>
        <dbReference type="Rhea" id="RHEA:11492"/>
        <dbReference type="ChEBI" id="CHEBI:15378"/>
        <dbReference type="ChEBI" id="CHEBI:16526"/>
        <dbReference type="ChEBI" id="CHEBI:58563"/>
        <dbReference type="ChEBI" id="CHEBI:58675"/>
        <dbReference type="EC" id="4.1.1.81"/>
    </reaction>
</comment>
<dbReference type="InterPro" id="IPR015422">
    <property type="entry name" value="PyrdxlP-dep_Trfase_small"/>
</dbReference>
<dbReference type="Proteomes" id="UP000078225">
    <property type="component" value="Unassembled WGS sequence"/>
</dbReference>
<dbReference type="EC" id="4.1.1.81" evidence="4"/>
<evidence type="ECO:0000256" key="1">
    <source>
        <dbReference type="ARBA" id="ARBA00001933"/>
    </source>
</evidence>
<reference evidence="12" key="1">
    <citation type="submission" date="2016-05" db="EMBL/GenBank/DDBJ databases">
        <authorList>
            <person name="Behera P."/>
            <person name="Vaishampayan P."/>
            <person name="Singh N."/>
            <person name="Raina V."/>
            <person name="Suar M."/>
            <person name="Pattnaik A."/>
            <person name="Rastogi G."/>
        </authorList>
    </citation>
    <scope>NUCLEOTIDE SEQUENCE [LARGE SCALE GENOMIC DNA]</scope>
    <source>
        <strain evidence="12">MP23</strain>
    </source>
</reference>
<keyword evidence="12" id="KW-1185">Reference proteome</keyword>
<sequence length="362" mass="40804">MSRFTSQHGGNRREVAQYLGVDEDTLLDFSANINPLGMPLGVRQRLAESLDKLEQYPDVAYQSLHQALAAYHAVPPDWIQAGNGETELIFDLVKTLEPKQALVVSPGFAEYQRALAQAKCQVHTWWLQESAGWQLDDGILSALTPELDCVFLCTPNNPTGLLPDWPLLERIAHKCGDNHIWLIVDEAFLDFVPQQPGFIPVLGNMPWVWVLRSMTKFYAIPGLRLGYALSSHTASMASLRAKRAPWSINTLAAIAGEQVLQETAYQQETWQWVRRENQWLYQALSKVPGIQAWQPQANYLFFRCDVPELDLQWALLEQAGMLIRSCANYPGLDARYYRVAVKSHAANQSLLDALQQVMSALV</sequence>
<dbReference type="RefSeq" id="WP_064599635.1">
    <property type="nucleotide sequence ID" value="NZ_LYRP01000033.1"/>
</dbReference>
<dbReference type="InterPro" id="IPR015424">
    <property type="entry name" value="PyrdxlP-dep_Trfase"/>
</dbReference>
<proteinExistence type="predicted"/>
<dbReference type="Gene3D" id="3.40.640.10">
    <property type="entry name" value="Type I PLP-dependent aspartate aminotransferase-like (Major domain)"/>
    <property type="match status" value="1"/>
</dbReference>
<dbReference type="GO" id="GO:0009236">
    <property type="term" value="P:cobalamin biosynthetic process"/>
    <property type="evidence" value="ECO:0007669"/>
    <property type="project" value="UniProtKB-UniPathway"/>
</dbReference>
<dbReference type="PANTHER" id="PTHR42885">
    <property type="entry name" value="HISTIDINOL-PHOSPHATE AMINOTRANSFERASE-RELATED"/>
    <property type="match status" value="1"/>
</dbReference>
<dbReference type="InterPro" id="IPR015421">
    <property type="entry name" value="PyrdxlP-dep_Trfase_major"/>
</dbReference>
<dbReference type="NCBIfam" id="TIGR01140">
    <property type="entry name" value="L_thr_O3P_dcar"/>
    <property type="match status" value="1"/>
</dbReference>
<dbReference type="Gene3D" id="3.90.1150.10">
    <property type="entry name" value="Aspartate Aminotransferase, domain 1"/>
    <property type="match status" value="1"/>
</dbReference>
<dbReference type="STRING" id="1691903.A9B99_12255"/>
<dbReference type="Pfam" id="PF00155">
    <property type="entry name" value="Aminotran_1_2"/>
    <property type="match status" value="1"/>
</dbReference>
<evidence type="ECO:0000259" key="10">
    <source>
        <dbReference type="Pfam" id="PF00155"/>
    </source>
</evidence>
<accession>A0A1B7L1D5</accession>
<dbReference type="InterPro" id="IPR004839">
    <property type="entry name" value="Aminotransferase_I/II_large"/>
</dbReference>
<evidence type="ECO:0000256" key="8">
    <source>
        <dbReference type="ARBA" id="ARBA00029996"/>
    </source>
</evidence>
<gene>
    <name evidence="11" type="ORF">A9B99_12255</name>
</gene>
<comment type="function">
    <text evidence="2">Decarboxylates L-threonine-O-3-phosphate to yield (R)-1-amino-2-propanol O-2-phosphate, the precursor for the linkage between the nucleotide loop and the corrin ring in cobalamin.</text>
</comment>
<protein>
    <recommendedName>
        <fullName evidence="4">threonine-phosphate decarboxylase</fullName>
        <ecNumber evidence="4">4.1.1.81</ecNumber>
    </recommendedName>
    <alternativeName>
        <fullName evidence="8">L-threonine-O-3-phosphate decarboxylase</fullName>
    </alternativeName>
</protein>